<comment type="caution">
    <text evidence="3">The sequence shown here is derived from an EMBL/GenBank/DDBJ whole genome shotgun (WGS) entry which is preliminary data.</text>
</comment>
<protein>
    <recommendedName>
        <fullName evidence="2">YCII-related domain-containing protein</fullName>
    </recommendedName>
</protein>
<evidence type="ECO:0000313" key="4">
    <source>
        <dbReference type="Proteomes" id="UP001161405"/>
    </source>
</evidence>
<comment type="similarity">
    <text evidence="1">Belongs to the YciI family.</text>
</comment>
<evidence type="ECO:0000259" key="2">
    <source>
        <dbReference type="Pfam" id="PF03795"/>
    </source>
</evidence>
<gene>
    <name evidence="3" type="ORF">GCM10007879_09460</name>
</gene>
<name>A0ABQ5UPX2_9HYPH</name>
<sequence length="98" mass="10732">MYFVISGRDRPDALEKRKATRAAHLSYWGDLGADLKLAGPYLDENGNPSGSLIIIEAPTLLAARTYAEADPYVTQGVFESVGVTEWMWAVNEPEKATS</sequence>
<dbReference type="SUPFAM" id="SSF54909">
    <property type="entry name" value="Dimeric alpha+beta barrel"/>
    <property type="match status" value="1"/>
</dbReference>
<organism evidence="3 4">
    <name type="scientific">Maritalea porphyrae</name>
    <dbReference type="NCBI Taxonomy" id="880732"/>
    <lineage>
        <taxon>Bacteria</taxon>
        <taxon>Pseudomonadati</taxon>
        <taxon>Pseudomonadota</taxon>
        <taxon>Alphaproteobacteria</taxon>
        <taxon>Hyphomicrobiales</taxon>
        <taxon>Devosiaceae</taxon>
        <taxon>Maritalea</taxon>
    </lineage>
</organism>
<proteinExistence type="inferred from homology"/>
<evidence type="ECO:0000256" key="1">
    <source>
        <dbReference type="ARBA" id="ARBA00007689"/>
    </source>
</evidence>
<dbReference type="EMBL" id="BSNI01000002">
    <property type="protein sequence ID" value="GLQ16697.1"/>
    <property type="molecule type" value="Genomic_DNA"/>
</dbReference>
<feature type="domain" description="YCII-related" evidence="2">
    <location>
        <begin position="1"/>
        <end position="86"/>
    </location>
</feature>
<dbReference type="InterPro" id="IPR005545">
    <property type="entry name" value="YCII"/>
</dbReference>
<dbReference type="Proteomes" id="UP001161405">
    <property type="component" value="Unassembled WGS sequence"/>
</dbReference>
<dbReference type="Gene3D" id="3.30.70.1060">
    <property type="entry name" value="Dimeric alpha+beta barrel"/>
    <property type="match status" value="1"/>
</dbReference>
<evidence type="ECO:0000313" key="3">
    <source>
        <dbReference type="EMBL" id="GLQ16697.1"/>
    </source>
</evidence>
<dbReference type="InterPro" id="IPR011008">
    <property type="entry name" value="Dimeric_a/b-barrel"/>
</dbReference>
<dbReference type="PANTHER" id="PTHR33606">
    <property type="entry name" value="PROTEIN YCII"/>
    <property type="match status" value="1"/>
</dbReference>
<reference evidence="3" key="1">
    <citation type="journal article" date="2014" name="Int. J. Syst. Evol. Microbiol.">
        <title>Complete genome of a new Firmicutes species belonging to the dominant human colonic microbiota ('Ruminococcus bicirculans') reveals two chromosomes and a selective capacity to utilize plant glucans.</title>
        <authorList>
            <consortium name="NISC Comparative Sequencing Program"/>
            <person name="Wegmann U."/>
            <person name="Louis P."/>
            <person name="Goesmann A."/>
            <person name="Henrissat B."/>
            <person name="Duncan S.H."/>
            <person name="Flint H.J."/>
        </authorList>
    </citation>
    <scope>NUCLEOTIDE SEQUENCE</scope>
    <source>
        <strain evidence="3">NBRC 107169</strain>
    </source>
</reference>
<dbReference type="PANTHER" id="PTHR33606:SF3">
    <property type="entry name" value="PROTEIN YCII"/>
    <property type="match status" value="1"/>
</dbReference>
<dbReference type="InterPro" id="IPR051807">
    <property type="entry name" value="Sec-metab_biosynth-assoc"/>
</dbReference>
<reference evidence="3" key="2">
    <citation type="submission" date="2023-01" db="EMBL/GenBank/DDBJ databases">
        <title>Draft genome sequence of Maritalea porphyrae strain NBRC 107169.</title>
        <authorList>
            <person name="Sun Q."/>
            <person name="Mori K."/>
        </authorList>
    </citation>
    <scope>NUCLEOTIDE SEQUENCE</scope>
    <source>
        <strain evidence="3">NBRC 107169</strain>
    </source>
</reference>
<accession>A0ABQ5UPX2</accession>
<keyword evidence="4" id="KW-1185">Reference proteome</keyword>
<dbReference type="Pfam" id="PF03795">
    <property type="entry name" value="YCII"/>
    <property type="match status" value="1"/>
</dbReference>